<keyword evidence="1" id="KW-1133">Transmembrane helix</keyword>
<evidence type="ECO:0000256" key="1">
    <source>
        <dbReference type="SAM" id="Phobius"/>
    </source>
</evidence>
<organism evidence="3 4">
    <name type="scientific">Flavobacterium alkalisoli</name>
    <dbReference type="NCBI Taxonomy" id="2602769"/>
    <lineage>
        <taxon>Bacteria</taxon>
        <taxon>Pseudomonadati</taxon>
        <taxon>Bacteroidota</taxon>
        <taxon>Flavobacteriia</taxon>
        <taxon>Flavobacteriales</taxon>
        <taxon>Flavobacteriaceae</taxon>
        <taxon>Flavobacterium</taxon>
    </lineage>
</organism>
<sequence>MTFTCPECNTKTQTEVPVNAVNFACPNCSRLFGFNKVGESRELKKYKHESDNIVLKTGQKAKLFGKEYEVTGAIVKKVPPKYFWREYILVSKDGEKRYLSETNGHWIFLEESPDLYDVSYYPRTLTHNNIQTKLYDYASCSIVQCEGFFDFEIPSREIKMVEYINPPYVVSIEITGKDEVTYFGKHISASDVKKAFKIEHMPEKTGVGIVQPYLFDVRNMAIILSCFALLILIGHLIIYSGREETTVLSKNMNFSEFNNKDYVSDSFVLNGASAPLTIALSSDVNNSWAALQVALINESTNEEIYASKDIEYYHGYEGGESWSEGSQNEKFYICGVPQGKYHLTLTPSKPFESKQNSYINVNVKWNQPSLWNVFLPIGIMAGIVILFYFLNLFFEQQRWSESNFSPYE</sequence>
<dbReference type="KEGG" id="fak:FUA48_05655"/>
<feature type="transmembrane region" description="Helical" evidence="1">
    <location>
        <begin position="221"/>
        <end position="241"/>
    </location>
</feature>
<protein>
    <submittedName>
        <fullName evidence="3">DUF4178 domain-containing protein</fullName>
    </submittedName>
</protein>
<dbReference type="OrthoDB" id="713199at2"/>
<proteinExistence type="predicted"/>
<reference evidence="3 4" key="1">
    <citation type="submission" date="2019-08" db="EMBL/GenBank/DDBJ databases">
        <title>Flavobacterium alkalisoli sp. nov., isolated from rhizosphere soil of Suaeda salsa.</title>
        <authorList>
            <person name="Sun J.-Q."/>
            <person name="Xu L."/>
        </authorList>
    </citation>
    <scope>NUCLEOTIDE SEQUENCE [LARGE SCALE GENOMIC DNA]</scope>
    <source>
        <strain evidence="3 4">XS-5</strain>
    </source>
</reference>
<dbReference type="InterPro" id="IPR025235">
    <property type="entry name" value="DUF4178"/>
</dbReference>
<keyword evidence="1" id="KW-0812">Transmembrane</keyword>
<feature type="domain" description="DUF4178" evidence="2">
    <location>
        <begin position="57"/>
        <end position="187"/>
    </location>
</feature>
<dbReference type="Pfam" id="PF13785">
    <property type="entry name" value="DUF4178"/>
    <property type="match status" value="1"/>
</dbReference>
<dbReference type="RefSeq" id="WP_147582641.1">
    <property type="nucleotide sequence ID" value="NZ_CP042831.1"/>
</dbReference>
<dbReference type="Proteomes" id="UP000321222">
    <property type="component" value="Chromosome"/>
</dbReference>
<feature type="transmembrane region" description="Helical" evidence="1">
    <location>
        <begin position="373"/>
        <end position="394"/>
    </location>
</feature>
<dbReference type="EMBL" id="CP042831">
    <property type="protein sequence ID" value="QEE49082.1"/>
    <property type="molecule type" value="Genomic_DNA"/>
</dbReference>
<gene>
    <name evidence="3" type="ORF">FUA48_05655</name>
</gene>
<evidence type="ECO:0000313" key="4">
    <source>
        <dbReference type="Proteomes" id="UP000321222"/>
    </source>
</evidence>
<evidence type="ECO:0000259" key="2">
    <source>
        <dbReference type="Pfam" id="PF13785"/>
    </source>
</evidence>
<keyword evidence="1" id="KW-0472">Membrane</keyword>
<dbReference type="AlphaFoldDB" id="A0A5B9FWI9"/>
<name>A0A5B9FWI9_9FLAO</name>
<accession>A0A5B9FWI9</accession>
<keyword evidence="4" id="KW-1185">Reference proteome</keyword>
<evidence type="ECO:0000313" key="3">
    <source>
        <dbReference type="EMBL" id="QEE49082.1"/>
    </source>
</evidence>